<dbReference type="Gene3D" id="1.20.1070.10">
    <property type="entry name" value="Rhodopsin 7-helix transmembrane proteins"/>
    <property type="match status" value="1"/>
</dbReference>
<evidence type="ECO:0000256" key="7">
    <source>
        <dbReference type="ARBA" id="ARBA00023136"/>
    </source>
</evidence>
<accession>A0A7R8XEQ9</accession>
<evidence type="ECO:0000256" key="4">
    <source>
        <dbReference type="ARBA" id="ARBA00022692"/>
    </source>
</evidence>
<protein>
    <recommendedName>
        <fullName evidence="14">G-protein coupled receptors family 1 profile domain-containing protein</fullName>
    </recommendedName>
</protein>
<feature type="transmembrane region" description="Helical" evidence="13">
    <location>
        <begin position="68"/>
        <end position="87"/>
    </location>
</feature>
<dbReference type="GO" id="GO:0005886">
    <property type="term" value="C:plasma membrane"/>
    <property type="evidence" value="ECO:0007669"/>
    <property type="project" value="UniProtKB-SubCell"/>
</dbReference>
<feature type="transmembrane region" description="Helical" evidence="13">
    <location>
        <begin position="209"/>
        <end position="230"/>
    </location>
</feature>
<dbReference type="PANTHER" id="PTHR24243:SF208">
    <property type="entry name" value="PYROKININ-1 RECEPTOR"/>
    <property type="match status" value="1"/>
</dbReference>
<dbReference type="Pfam" id="PF00001">
    <property type="entry name" value="7tm_1"/>
    <property type="match status" value="1"/>
</dbReference>
<dbReference type="AlphaFoldDB" id="A0A7R8XEQ9"/>
<evidence type="ECO:0000256" key="13">
    <source>
        <dbReference type="SAM" id="Phobius"/>
    </source>
</evidence>
<keyword evidence="10" id="KW-0325">Glycoprotein</keyword>
<evidence type="ECO:0000256" key="6">
    <source>
        <dbReference type="ARBA" id="ARBA00023040"/>
    </source>
</evidence>
<keyword evidence="4 12" id="KW-0812">Transmembrane</keyword>
<dbReference type="PRINTS" id="PR00237">
    <property type="entry name" value="GPCRRHODOPSN"/>
</dbReference>
<dbReference type="PRINTS" id="PR01565">
    <property type="entry name" value="NEUROMEDINUR"/>
</dbReference>
<keyword evidence="11 12" id="KW-0807">Transducer</keyword>
<dbReference type="PANTHER" id="PTHR24243">
    <property type="entry name" value="G-PROTEIN COUPLED RECEPTOR"/>
    <property type="match status" value="1"/>
</dbReference>
<gene>
    <name evidence="15" type="ORF">DSTB1V02_LOCUS5751</name>
</gene>
<keyword evidence="9 12" id="KW-0675">Receptor</keyword>
<comment type="subcellular location">
    <subcellularLocation>
        <location evidence="1">Cell membrane</location>
        <topology evidence="1">Multi-pass membrane protein</topology>
    </subcellularLocation>
</comment>
<name>A0A7R8XEQ9_9CRUS</name>
<evidence type="ECO:0000256" key="11">
    <source>
        <dbReference type="ARBA" id="ARBA00023224"/>
    </source>
</evidence>
<keyword evidence="7 13" id="KW-0472">Membrane</keyword>
<evidence type="ECO:0000313" key="15">
    <source>
        <dbReference type="EMBL" id="CAD7245885.1"/>
    </source>
</evidence>
<reference evidence="15" key="1">
    <citation type="submission" date="2020-11" db="EMBL/GenBank/DDBJ databases">
        <authorList>
            <person name="Tran Van P."/>
        </authorList>
    </citation>
    <scope>NUCLEOTIDE SEQUENCE</scope>
</reference>
<dbReference type="InterPro" id="IPR017452">
    <property type="entry name" value="GPCR_Rhodpsn_7TM"/>
</dbReference>
<sequence>MDFWNDTDNLSLELQAMFEFWGDSRASLYVSIPMTIIYVSICFTGLAGNVITCVVIVRNRHMQTATNFYLFSLAISDLLFLLCGLPEELYKTWYRYPYVFGAVFCRVRGFAAEATTCASILTITAFTVERYVAICHPLKSHTMSKLSRVAKLIVGIWFLATICAVPQIIPIGLVHAKLSNGTLIEELSACSILPEWALYSRYSFQMSTFIFFVLPMGIISALYVLIAATLRQSAFNSSDGTSEASDKKDYVHNSRKTVIKMLGESPHDTMEIAVLRRRTY</sequence>
<dbReference type="InterPro" id="IPR000276">
    <property type="entry name" value="GPCR_Rhodpsn"/>
</dbReference>
<proteinExistence type="inferred from homology"/>
<evidence type="ECO:0000256" key="8">
    <source>
        <dbReference type="ARBA" id="ARBA00023157"/>
    </source>
</evidence>
<dbReference type="EMBL" id="LR900497">
    <property type="protein sequence ID" value="CAD7245885.1"/>
    <property type="molecule type" value="Genomic_DNA"/>
</dbReference>
<evidence type="ECO:0000259" key="14">
    <source>
        <dbReference type="PROSITE" id="PS50262"/>
    </source>
</evidence>
<keyword evidence="8" id="KW-1015">Disulfide bond</keyword>
<keyword evidence="16" id="KW-1185">Reference proteome</keyword>
<feature type="domain" description="G-protein coupled receptors family 1 profile" evidence="14">
    <location>
        <begin position="48"/>
        <end position="280"/>
    </location>
</feature>
<dbReference type="Proteomes" id="UP000677054">
    <property type="component" value="Unassembled WGS sequence"/>
</dbReference>
<comment type="similarity">
    <text evidence="2 12">Belongs to the G-protein coupled receptor 1 family.</text>
</comment>
<evidence type="ECO:0000256" key="9">
    <source>
        <dbReference type="ARBA" id="ARBA00023170"/>
    </source>
</evidence>
<dbReference type="SUPFAM" id="SSF81321">
    <property type="entry name" value="Family A G protein-coupled receptor-like"/>
    <property type="match status" value="1"/>
</dbReference>
<evidence type="ECO:0000313" key="16">
    <source>
        <dbReference type="Proteomes" id="UP000677054"/>
    </source>
</evidence>
<evidence type="ECO:0000256" key="1">
    <source>
        <dbReference type="ARBA" id="ARBA00004651"/>
    </source>
</evidence>
<dbReference type="InterPro" id="IPR005390">
    <property type="entry name" value="NeuromedU_rcpt"/>
</dbReference>
<evidence type="ECO:0000256" key="10">
    <source>
        <dbReference type="ARBA" id="ARBA00023180"/>
    </source>
</evidence>
<feature type="transmembrane region" description="Helical" evidence="13">
    <location>
        <begin position="149"/>
        <end position="169"/>
    </location>
</feature>
<keyword evidence="3" id="KW-1003">Cell membrane</keyword>
<evidence type="ECO:0000256" key="2">
    <source>
        <dbReference type="ARBA" id="ARBA00010663"/>
    </source>
</evidence>
<feature type="transmembrane region" description="Helical" evidence="13">
    <location>
        <begin position="36"/>
        <end position="56"/>
    </location>
</feature>
<dbReference type="OrthoDB" id="5950040at2759"/>
<evidence type="ECO:0000256" key="5">
    <source>
        <dbReference type="ARBA" id="ARBA00022989"/>
    </source>
</evidence>
<keyword evidence="5 13" id="KW-1133">Transmembrane helix</keyword>
<dbReference type="PROSITE" id="PS50262">
    <property type="entry name" value="G_PROTEIN_RECEP_F1_2"/>
    <property type="match status" value="1"/>
</dbReference>
<evidence type="ECO:0000256" key="3">
    <source>
        <dbReference type="ARBA" id="ARBA00022475"/>
    </source>
</evidence>
<dbReference type="PROSITE" id="PS00237">
    <property type="entry name" value="G_PROTEIN_RECEP_F1_1"/>
    <property type="match status" value="1"/>
</dbReference>
<keyword evidence="6 12" id="KW-0297">G-protein coupled receptor</keyword>
<dbReference type="EMBL" id="CAJPEV010000980">
    <property type="protein sequence ID" value="CAG0889903.1"/>
    <property type="molecule type" value="Genomic_DNA"/>
</dbReference>
<organism evidence="15">
    <name type="scientific">Darwinula stevensoni</name>
    <dbReference type="NCBI Taxonomy" id="69355"/>
    <lineage>
        <taxon>Eukaryota</taxon>
        <taxon>Metazoa</taxon>
        <taxon>Ecdysozoa</taxon>
        <taxon>Arthropoda</taxon>
        <taxon>Crustacea</taxon>
        <taxon>Oligostraca</taxon>
        <taxon>Ostracoda</taxon>
        <taxon>Podocopa</taxon>
        <taxon>Podocopida</taxon>
        <taxon>Darwinulocopina</taxon>
        <taxon>Darwinuloidea</taxon>
        <taxon>Darwinulidae</taxon>
        <taxon>Darwinula</taxon>
    </lineage>
</organism>
<evidence type="ECO:0000256" key="12">
    <source>
        <dbReference type="RuleBase" id="RU000688"/>
    </source>
</evidence>
<feature type="transmembrane region" description="Helical" evidence="13">
    <location>
        <begin position="107"/>
        <end position="128"/>
    </location>
</feature>
<dbReference type="GO" id="GO:0001607">
    <property type="term" value="F:neuromedin U receptor activity"/>
    <property type="evidence" value="ECO:0007669"/>
    <property type="project" value="InterPro"/>
</dbReference>